<name>A0A5N3QTM9_9VIBR</name>
<dbReference type="InterPro" id="IPR051911">
    <property type="entry name" value="SDR_oxidoreductase"/>
</dbReference>
<dbReference type="InterPro" id="IPR002347">
    <property type="entry name" value="SDR_fam"/>
</dbReference>
<dbReference type="Proteomes" id="UP000326789">
    <property type="component" value="Unassembled WGS sequence"/>
</dbReference>
<dbReference type="PROSITE" id="PS00061">
    <property type="entry name" value="ADH_SHORT"/>
    <property type="match status" value="1"/>
</dbReference>
<evidence type="ECO:0000313" key="3">
    <source>
        <dbReference type="Proteomes" id="UP000326789"/>
    </source>
</evidence>
<dbReference type="SUPFAM" id="SSF51735">
    <property type="entry name" value="NAD(P)-binding Rossmann-fold domains"/>
    <property type="match status" value="1"/>
</dbReference>
<evidence type="ECO:0000313" key="2">
    <source>
        <dbReference type="EMBL" id="KAB0285519.1"/>
    </source>
</evidence>
<dbReference type="RefSeq" id="WP_150873218.1">
    <property type="nucleotide sequence ID" value="NZ_VWSE01000010.1"/>
</dbReference>
<comment type="caution">
    <text evidence="2">The sequence shown here is derived from an EMBL/GenBank/DDBJ whole genome shotgun (WGS) entry which is preliminary data.</text>
</comment>
<evidence type="ECO:0000256" key="1">
    <source>
        <dbReference type="RuleBase" id="RU000363"/>
    </source>
</evidence>
<protein>
    <submittedName>
        <fullName evidence="2">SDR family oxidoreductase</fullName>
    </submittedName>
</protein>
<gene>
    <name evidence="2" type="ORF">F2P58_23710</name>
</gene>
<dbReference type="Pfam" id="PF00106">
    <property type="entry name" value="adh_short"/>
    <property type="match status" value="1"/>
</dbReference>
<dbReference type="PRINTS" id="PR00080">
    <property type="entry name" value="SDRFAMILY"/>
</dbReference>
<reference evidence="2 3" key="1">
    <citation type="submission" date="2019-09" db="EMBL/GenBank/DDBJ databases">
        <title>Whole genome sequence of Vibrio fortis.</title>
        <authorList>
            <person name="Das S.K."/>
        </authorList>
    </citation>
    <scope>NUCLEOTIDE SEQUENCE [LARGE SCALE GENOMIC DNA]</scope>
    <source>
        <strain evidence="2 3">AN60</strain>
    </source>
</reference>
<accession>A0A5N3QTM9</accession>
<comment type="similarity">
    <text evidence="1">Belongs to the short-chain dehydrogenases/reductases (SDR) family.</text>
</comment>
<organism evidence="2 3">
    <name type="scientific">Vibrio fortis</name>
    <dbReference type="NCBI Taxonomy" id="212667"/>
    <lineage>
        <taxon>Bacteria</taxon>
        <taxon>Pseudomonadati</taxon>
        <taxon>Pseudomonadota</taxon>
        <taxon>Gammaproteobacteria</taxon>
        <taxon>Vibrionales</taxon>
        <taxon>Vibrionaceae</taxon>
        <taxon>Vibrio</taxon>
    </lineage>
</organism>
<dbReference type="InterPro" id="IPR036291">
    <property type="entry name" value="NAD(P)-bd_dom_sf"/>
</dbReference>
<dbReference type="PANTHER" id="PTHR43976">
    <property type="entry name" value="SHORT CHAIN DEHYDROGENASE"/>
    <property type="match status" value="1"/>
</dbReference>
<dbReference type="Gene3D" id="3.40.50.720">
    <property type="entry name" value="NAD(P)-binding Rossmann-like Domain"/>
    <property type="match status" value="1"/>
</dbReference>
<dbReference type="InterPro" id="IPR020904">
    <property type="entry name" value="Sc_DH/Rdtase_CS"/>
</dbReference>
<dbReference type="PRINTS" id="PR00081">
    <property type="entry name" value="GDHRDH"/>
</dbReference>
<dbReference type="EMBL" id="VWSE01000010">
    <property type="protein sequence ID" value="KAB0285519.1"/>
    <property type="molecule type" value="Genomic_DNA"/>
</dbReference>
<dbReference type="CDD" id="cd05374">
    <property type="entry name" value="17beta-HSD-like_SDR_c"/>
    <property type="match status" value="1"/>
</dbReference>
<dbReference type="PANTHER" id="PTHR43976:SF9">
    <property type="entry name" value="OXIDOREDUCTASE"/>
    <property type="match status" value="1"/>
</dbReference>
<dbReference type="AlphaFoldDB" id="A0A5N3QTM9"/>
<sequence length="288" mass="31347">MKILLTGAFGGFGKLIAKSLAEHGHEVVGTTRNIASNTVLKTELAEVGIKMIEMDVRSDDSVNEGVRNAVGLLGGLDVVINNAGRGTSGYQESFTADDLNTIFDINVFGVQRVTRAVLPYFKAQTSGLIVNTSSLLGRFALPFHGPYSASKWALEGLTETYRYELSGFGIEVCLVEPGGYPTSFIENLMNGSDSRAETYSGLNPTPEFFLERFEEALANNPAQDPQDVADAYVALLAKPFGERPLRTTVDKMGMGEHLEGYNDHISRVTDGIYSAFHINHLLEVKQES</sequence>
<proteinExistence type="inferred from homology"/>